<dbReference type="EMBL" id="JAIZAY010000002">
    <property type="protein sequence ID" value="KAJ8046949.1"/>
    <property type="molecule type" value="Genomic_DNA"/>
</dbReference>
<keyword evidence="4" id="KW-1185">Reference proteome</keyword>
<evidence type="ECO:0000313" key="3">
    <source>
        <dbReference type="EMBL" id="KAJ8046949.1"/>
    </source>
</evidence>
<keyword evidence="2" id="KW-0472">Membrane</keyword>
<feature type="compositionally biased region" description="Basic and acidic residues" evidence="1">
    <location>
        <begin position="354"/>
        <end position="369"/>
    </location>
</feature>
<keyword evidence="2 3" id="KW-0812">Transmembrane</keyword>
<gene>
    <name evidence="3" type="ORF">HOLleu_05796</name>
</gene>
<dbReference type="Proteomes" id="UP001152320">
    <property type="component" value="Chromosome 2"/>
</dbReference>
<name>A0A9Q1HHM8_HOLLE</name>
<feature type="region of interest" description="Disordered" evidence="1">
    <location>
        <begin position="238"/>
        <end position="469"/>
    </location>
</feature>
<keyword evidence="2" id="KW-1133">Transmembrane helix</keyword>
<dbReference type="Pfam" id="PF09772">
    <property type="entry name" value="Tmem26"/>
    <property type="match status" value="1"/>
</dbReference>
<dbReference type="PANTHER" id="PTHR22168:SF7">
    <property type="entry name" value="TRANSMEMBRANE PROTEIN 26-LIKE"/>
    <property type="match status" value="1"/>
</dbReference>
<comment type="caution">
    <text evidence="3">The sequence shown here is derived from an EMBL/GenBank/DDBJ whole genome shotgun (WGS) entry which is preliminary data.</text>
</comment>
<proteinExistence type="predicted"/>
<evidence type="ECO:0000256" key="1">
    <source>
        <dbReference type="SAM" id="MobiDB-lite"/>
    </source>
</evidence>
<dbReference type="PANTHER" id="PTHR22168">
    <property type="entry name" value="TMEM26 PROTEIN"/>
    <property type="match status" value="1"/>
</dbReference>
<feature type="compositionally biased region" description="Polar residues" evidence="1">
    <location>
        <begin position="239"/>
        <end position="248"/>
    </location>
</feature>
<accession>A0A9Q1HHM8</accession>
<sequence length="469" mass="53294">MNDRRERFDLNKECPSSDEIHTNVTRLHAFPDHRITIPLELTSQSWSVALQQQLIFVLILGRWMLPKGKLTRDQLSQLLLVYIGIAADILEFSTEGLKLKEVRCRFDLTICILGIWNWSLLQFAIGLTVTKARKPRVAGLGLPHETKHALNPVAACCETEVWGIMATIIMQDGPFLAMRLYLVIEIEARQHMMIFFTCKNILIILLQLYRLAVIYLERPHPQAHHFMQQTFARYRGHTFRSSGGSQCETETKLVRKKPNNTMKQTTSKQKLLMSPNDPIAEQTEPLMKNTNERQEKRRPRSMQKRSPSESVSRKKVNNDSRPLGPKQTSIPPAGKVRAPPKEDDVTNPRAKAPGRRDSNKPKNTDDRMKSNLKKPVPVHRQNSPSSSLPVPRQQRSTDTPPLGPPSGKPIERVNFAFPEDSDNSDTKLARRKQSGKAMKSPETLPLNFLDSSKPRRTAGASLASIDDEW</sequence>
<dbReference type="AlphaFoldDB" id="A0A9Q1HHM8"/>
<dbReference type="OrthoDB" id="10042902at2759"/>
<dbReference type="InterPro" id="IPR019169">
    <property type="entry name" value="Transmembrane_26"/>
</dbReference>
<feature type="compositionally biased region" description="Polar residues" evidence="1">
    <location>
        <begin position="259"/>
        <end position="269"/>
    </location>
</feature>
<evidence type="ECO:0000256" key="2">
    <source>
        <dbReference type="SAM" id="Phobius"/>
    </source>
</evidence>
<organism evidence="3 4">
    <name type="scientific">Holothuria leucospilota</name>
    <name type="common">Black long sea cucumber</name>
    <name type="synonym">Mertensiothuria leucospilota</name>
    <dbReference type="NCBI Taxonomy" id="206669"/>
    <lineage>
        <taxon>Eukaryota</taxon>
        <taxon>Metazoa</taxon>
        <taxon>Echinodermata</taxon>
        <taxon>Eleutherozoa</taxon>
        <taxon>Echinozoa</taxon>
        <taxon>Holothuroidea</taxon>
        <taxon>Aspidochirotacea</taxon>
        <taxon>Aspidochirotida</taxon>
        <taxon>Holothuriidae</taxon>
        <taxon>Holothuria</taxon>
    </lineage>
</organism>
<evidence type="ECO:0000313" key="4">
    <source>
        <dbReference type="Proteomes" id="UP001152320"/>
    </source>
</evidence>
<protein>
    <submittedName>
        <fullName evidence="3">Transmembrane protein 26</fullName>
    </submittedName>
</protein>
<feature type="transmembrane region" description="Helical" evidence="2">
    <location>
        <begin position="106"/>
        <end position="125"/>
    </location>
</feature>
<feature type="compositionally biased region" description="Polar residues" evidence="1">
    <location>
        <begin position="380"/>
        <end position="399"/>
    </location>
</feature>
<reference evidence="3" key="1">
    <citation type="submission" date="2021-10" db="EMBL/GenBank/DDBJ databases">
        <title>Tropical sea cucumber genome reveals ecological adaptation and Cuvierian tubules defense mechanism.</title>
        <authorList>
            <person name="Chen T."/>
        </authorList>
    </citation>
    <scope>NUCLEOTIDE SEQUENCE</scope>
    <source>
        <strain evidence="3">Nanhai2018</strain>
        <tissue evidence="3">Muscle</tissue>
    </source>
</reference>